<dbReference type="Gene3D" id="1.10.510.10">
    <property type="entry name" value="Transferase(Phosphotransferase) domain 1"/>
    <property type="match status" value="1"/>
</dbReference>
<dbReference type="PANTHER" id="PTHR47976">
    <property type="entry name" value="G-TYPE LECTIN S-RECEPTOR-LIKE SERINE/THREONINE-PROTEIN KINASE SD2-5"/>
    <property type="match status" value="1"/>
</dbReference>
<evidence type="ECO:0000313" key="4">
    <source>
        <dbReference type="EMBL" id="KAK4585179.1"/>
    </source>
</evidence>
<dbReference type="SUPFAM" id="SSF56112">
    <property type="entry name" value="Protein kinase-like (PK-like)"/>
    <property type="match status" value="1"/>
</dbReference>
<feature type="domain" description="Protein kinase" evidence="3">
    <location>
        <begin position="1"/>
        <end position="194"/>
    </location>
</feature>
<dbReference type="InterPro" id="IPR051343">
    <property type="entry name" value="G-type_lectin_kinases/EP1-like"/>
</dbReference>
<dbReference type="Proteomes" id="UP001324115">
    <property type="component" value="Unassembled WGS sequence"/>
</dbReference>
<dbReference type="GO" id="GO:0004672">
    <property type="term" value="F:protein kinase activity"/>
    <property type="evidence" value="ECO:0007669"/>
    <property type="project" value="InterPro"/>
</dbReference>
<keyword evidence="1" id="KW-0732">Signal</keyword>
<dbReference type="InterPro" id="IPR000719">
    <property type="entry name" value="Prot_kinase_dom"/>
</dbReference>
<feature type="region of interest" description="Disordered" evidence="2">
    <location>
        <begin position="209"/>
        <end position="234"/>
    </location>
</feature>
<dbReference type="EMBL" id="JAXUIC010000006">
    <property type="protein sequence ID" value="KAK4585179.1"/>
    <property type="molecule type" value="Genomic_DNA"/>
</dbReference>
<reference evidence="4 5" key="1">
    <citation type="journal article" date="2023" name="G3 (Bethesda)">
        <title>A haplotype-resolved chromosome-scale genome for Quercus rubra L. provides insights into the genetics of adaptive traits for red oak species.</title>
        <authorList>
            <person name="Kapoor B."/>
            <person name="Jenkins J."/>
            <person name="Schmutz J."/>
            <person name="Zhebentyayeva T."/>
            <person name="Kuelheim C."/>
            <person name="Coggeshall M."/>
            <person name="Heim C."/>
            <person name="Lasky J.R."/>
            <person name="Leites L."/>
            <person name="Islam-Faridi N."/>
            <person name="Romero-Severson J."/>
            <person name="DeLeo V.L."/>
            <person name="Lucas S.M."/>
            <person name="Lazic D."/>
            <person name="Gailing O."/>
            <person name="Carlson J."/>
            <person name="Staton M."/>
        </authorList>
    </citation>
    <scope>NUCLEOTIDE SEQUENCE [LARGE SCALE GENOMIC DNA]</scope>
    <source>
        <strain evidence="4">Pseudo-F2</strain>
    </source>
</reference>
<dbReference type="AlphaFoldDB" id="A0AAN7F4K9"/>
<dbReference type="GO" id="GO:0005524">
    <property type="term" value="F:ATP binding"/>
    <property type="evidence" value="ECO:0007669"/>
    <property type="project" value="InterPro"/>
</dbReference>
<name>A0AAN7F4K9_QUERU</name>
<dbReference type="PROSITE" id="PS50011">
    <property type="entry name" value="PROTEIN_KINASE_DOM"/>
    <property type="match status" value="1"/>
</dbReference>
<dbReference type="FunFam" id="1.10.510.10:FF:000237">
    <property type="entry name" value="G-type lectin S-receptor-like serine/threonine-protein kinase"/>
    <property type="match status" value="1"/>
</dbReference>
<gene>
    <name evidence="4" type="ORF">RGQ29_022729</name>
</gene>
<comment type="caution">
    <text evidence="4">The sequence shown here is derived from an EMBL/GenBank/DDBJ whole genome shotgun (WGS) entry which is preliminary data.</text>
</comment>
<accession>A0AAN7F4K9</accession>
<evidence type="ECO:0000313" key="5">
    <source>
        <dbReference type="Proteomes" id="UP001324115"/>
    </source>
</evidence>
<evidence type="ECO:0000256" key="1">
    <source>
        <dbReference type="ARBA" id="ARBA00022729"/>
    </source>
</evidence>
<keyword evidence="5" id="KW-1185">Reference proteome</keyword>
<organism evidence="4 5">
    <name type="scientific">Quercus rubra</name>
    <name type="common">Northern red oak</name>
    <name type="synonym">Quercus borealis</name>
    <dbReference type="NCBI Taxonomy" id="3512"/>
    <lineage>
        <taxon>Eukaryota</taxon>
        <taxon>Viridiplantae</taxon>
        <taxon>Streptophyta</taxon>
        <taxon>Embryophyta</taxon>
        <taxon>Tracheophyta</taxon>
        <taxon>Spermatophyta</taxon>
        <taxon>Magnoliopsida</taxon>
        <taxon>eudicotyledons</taxon>
        <taxon>Gunneridae</taxon>
        <taxon>Pentapetalae</taxon>
        <taxon>rosids</taxon>
        <taxon>fabids</taxon>
        <taxon>Fagales</taxon>
        <taxon>Fagaceae</taxon>
        <taxon>Quercus</taxon>
    </lineage>
</organism>
<dbReference type="InterPro" id="IPR011009">
    <property type="entry name" value="Kinase-like_dom_sf"/>
</dbReference>
<evidence type="ECO:0000259" key="3">
    <source>
        <dbReference type="PROSITE" id="PS50011"/>
    </source>
</evidence>
<dbReference type="Pfam" id="PF00069">
    <property type="entry name" value="Pkinase"/>
    <property type="match status" value="1"/>
</dbReference>
<sequence>MSNGSLANVLFKGIRRPGWDERVRIALDVARGILYLHEECKAPIIHCDIKPSKILMDDFWTTKISDFGLAKLLMPDQTRTFTMVRGTRGYMAPESHKNTPISVKVDVYSYRMVLLEILCCKRNMDVNASKLEEIVLSTWVYKCFVARELDKIVGVEEVDKRTLANMVKVGLWCIQDEPFLRPSMKSVVLMLEGITDISVPPCPTNGLTLKPGKHGHGARGAAPASDAARRSNARGTSLPAVDAASSRILPHVFFFFHDLRRRGSNSGRFALNRADSRQL</sequence>
<proteinExistence type="predicted"/>
<evidence type="ECO:0000256" key="2">
    <source>
        <dbReference type="SAM" id="MobiDB-lite"/>
    </source>
</evidence>
<dbReference type="PANTHER" id="PTHR47976:SF27">
    <property type="entry name" value="RECEPTOR-LIKE SERINE_THREONINE-PROTEIN KINASE"/>
    <property type="match status" value="1"/>
</dbReference>
<protein>
    <recommendedName>
        <fullName evidence="3">Protein kinase domain-containing protein</fullName>
    </recommendedName>
</protein>